<evidence type="ECO:0000256" key="2">
    <source>
        <dbReference type="ARBA" id="ARBA00012614"/>
    </source>
</evidence>
<dbReference type="PANTHER" id="PTHR47043:SF1">
    <property type="entry name" value="UDP-N-ACETYLGLUCOSAMINE TRANSFERASE SUBUNIT ALG13"/>
    <property type="match status" value="1"/>
</dbReference>
<accession>A0A0U1LVZ5</accession>
<dbReference type="EC" id="2.4.1.141" evidence="2 7"/>
<dbReference type="GO" id="GO:0004577">
    <property type="term" value="F:N-acetylglucosaminyldiphosphodolichol N-acetylglucosaminyltransferase activity"/>
    <property type="evidence" value="ECO:0007669"/>
    <property type="project" value="UniProtKB-EC"/>
</dbReference>
<evidence type="ECO:0000256" key="7">
    <source>
        <dbReference type="RuleBase" id="RU362128"/>
    </source>
</evidence>
<dbReference type="SUPFAM" id="SSF53756">
    <property type="entry name" value="UDP-Glycosyltransferase/glycogen phosphorylase"/>
    <property type="match status" value="1"/>
</dbReference>
<comment type="subunit">
    <text evidence="1 7">Heterodimer with ALG14 to form a functional enzyme.</text>
</comment>
<gene>
    <name evidence="7" type="primary">ALG13</name>
    <name evidence="9" type="ORF">PISL3812_04596</name>
</gene>
<dbReference type="GO" id="GO:0006488">
    <property type="term" value="P:dolichol-linked oligosaccharide biosynthetic process"/>
    <property type="evidence" value="ECO:0007669"/>
    <property type="project" value="TreeGrafter"/>
</dbReference>
<keyword evidence="7 9" id="KW-0808">Transferase</keyword>
<keyword evidence="10" id="KW-1185">Reference proteome</keyword>
<dbReference type="Gene3D" id="3.40.50.2000">
    <property type="entry name" value="Glycogen Phosphorylase B"/>
    <property type="match status" value="1"/>
</dbReference>
<evidence type="ECO:0000256" key="1">
    <source>
        <dbReference type="ARBA" id="ARBA00011198"/>
    </source>
</evidence>
<dbReference type="EMBL" id="CVMT01000003">
    <property type="protein sequence ID" value="CRG87578.1"/>
    <property type="molecule type" value="Genomic_DNA"/>
</dbReference>
<comment type="subcellular location">
    <subcellularLocation>
        <location evidence="7">Endoplasmic reticulum</location>
    </subcellularLocation>
</comment>
<reference evidence="9 10" key="1">
    <citation type="submission" date="2015-04" db="EMBL/GenBank/DDBJ databases">
        <authorList>
            <person name="Syromyatnikov M.Y."/>
            <person name="Popov V.N."/>
        </authorList>
    </citation>
    <scope>NUCLEOTIDE SEQUENCE [LARGE SCALE GENOMIC DNA]</scope>
    <source>
        <strain evidence="9">WF-38-12</strain>
    </source>
</reference>
<comment type="similarity">
    <text evidence="7">Belongs to the glycosyltransferase 28 family.</text>
</comment>
<dbReference type="AlphaFoldDB" id="A0A0U1LVZ5"/>
<evidence type="ECO:0000313" key="9">
    <source>
        <dbReference type="EMBL" id="CRG87578.1"/>
    </source>
</evidence>
<dbReference type="OrthoDB" id="20273at2759"/>
<evidence type="ECO:0000313" key="10">
    <source>
        <dbReference type="Proteomes" id="UP000054383"/>
    </source>
</evidence>
<comment type="catalytic activity">
    <reaction evidence="6">
        <text>an N-acetyl-alpha-D-glucosaminyl-diphospho-di-trans,poly-cis-dolichol + UDP-N-acetyl-alpha-D-glucosamine = an N,N'-diacetylchitobiosyl-diphospho-di-trans,poly-cis-dolichol + UDP + H(+)</text>
        <dbReference type="Rhea" id="RHEA:23380"/>
        <dbReference type="Rhea" id="RHEA-COMP:19507"/>
        <dbReference type="Rhea" id="RHEA-COMP:19510"/>
        <dbReference type="ChEBI" id="CHEBI:15378"/>
        <dbReference type="ChEBI" id="CHEBI:57269"/>
        <dbReference type="ChEBI" id="CHEBI:57705"/>
        <dbReference type="ChEBI" id="CHEBI:58223"/>
        <dbReference type="ChEBI" id="CHEBI:58427"/>
        <dbReference type="EC" id="2.4.1.141"/>
    </reaction>
</comment>
<dbReference type="OMA" id="QYKFRPN"/>
<evidence type="ECO:0000256" key="3">
    <source>
        <dbReference type="ARBA" id="ARBA00017468"/>
    </source>
</evidence>
<evidence type="ECO:0000256" key="6">
    <source>
        <dbReference type="ARBA" id="ARBA00048184"/>
    </source>
</evidence>
<sequence>MDRTPRKVCFVTIGATAPFDALLSKVLDQPFLEALSNNQYTKLLIQYGKEGRVIFDNYTAKFPPGKPERYGLDIQGFDFKKDGLLPEMRSTKSDDKLDAVEGMILSHAGSGSIMEALRLGVPLVVVPNPDLHDNHQEELAREIEKNGWAVTGRLDSLADSVRKAEVLRTVSRQWPPVNSGESKRQKGLASVMADEMGFVD</sequence>
<dbReference type="GO" id="GO:0043541">
    <property type="term" value="C:UDP-N-acetylglucosamine transferase complex"/>
    <property type="evidence" value="ECO:0007669"/>
    <property type="project" value="TreeGrafter"/>
</dbReference>
<name>A0A0U1LVZ5_TALIS</name>
<evidence type="ECO:0000256" key="5">
    <source>
        <dbReference type="ARBA" id="ARBA00032061"/>
    </source>
</evidence>
<organism evidence="9 10">
    <name type="scientific">Talaromyces islandicus</name>
    <name type="common">Penicillium islandicum</name>
    <dbReference type="NCBI Taxonomy" id="28573"/>
    <lineage>
        <taxon>Eukaryota</taxon>
        <taxon>Fungi</taxon>
        <taxon>Dikarya</taxon>
        <taxon>Ascomycota</taxon>
        <taxon>Pezizomycotina</taxon>
        <taxon>Eurotiomycetes</taxon>
        <taxon>Eurotiomycetidae</taxon>
        <taxon>Eurotiales</taxon>
        <taxon>Trichocomaceae</taxon>
        <taxon>Talaromyces</taxon>
        <taxon>Talaromyces sect. Islandici</taxon>
    </lineage>
</organism>
<keyword evidence="7 9" id="KW-0328">Glycosyltransferase</keyword>
<comment type="function">
    <text evidence="4 7">Involved in protein N-glycosylation. Essential for the second step of the dolichol-linked oligosaccharide pathway.</text>
</comment>
<keyword evidence="7" id="KW-0256">Endoplasmic reticulum</keyword>
<dbReference type="Pfam" id="PF04101">
    <property type="entry name" value="Glyco_tran_28_C"/>
    <property type="match status" value="1"/>
</dbReference>
<feature type="domain" description="Glycosyl transferase family 28 C-terminal" evidence="8">
    <location>
        <begin position="8"/>
        <end position="151"/>
    </location>
</feature>
<proteinExistence type="inferred from homology"/>
<dbReference type="InterPro" id="IPR007235">
    <property type="entry name" value="Glyco_trans_28_C"/>
</dbReference>
<dbReference type="InterPro" id="IPR052474">
    <property type="entry name" value="UDP-GlcNAc_transferase"/>
</dbReference>
<dbReference type="Proteomes" id="UP000054383">
    <property type="component" value="Unassembled WGS sequence"/>
</dbReference>
<dbReference type="STRING" id="28573.A0A0U1LVZ5"/>
<evidence type="ECO:0000259" key="8">
    <source>
        <dbReference type="Pfam" id="PF04101"/>
    </source>
</evidence>
<dbReference type="PANTHER" id="PTHR47043">
    <property type="entry name" value="UDP-N-ACETYLGLUCOSAMINE TRANSFERASE SUBUNIT ALG13"/>
    <property type="match status" value="1"/>
</dbReference>
<evidence type="ECO:0000256" key="4">
    <source>
        <dbReference type="ARBA" id="ARBA00024804"/>
    </source>
</evidence>
<protein>
    <recommendedName>
        <fullName evidence="3 7">UDP-N-acetylglucosamine transferase subunit ALG13</fullName>
        <ecNumber evidence="2 7">2.4.1.141</ecNumber>
    </recommendedName>
    <alternativeName>
        <fullName evidence="5 7">Asparagine-linked glycosylation protein 13</fullName>
    </alternativeName>
</protein>